<evidence type="ECO:0000256" key="1">
    <source>
        <dbReference type="ARBA" id="ARBA00004167"/>
    </source>
</evidence>
<evidence type="ECO:0000256" key="7">
    <source>
        <dbReference type="SAM" id="Phobius"/>
    </source>
</evidence>
<dbReference type="Gene3D" id="2.40.128.260">
    <property type="entry name" value="Type IV secretion system, VirB10/TraB/TrbI"/>
    <property type="match status" value="1"/>
</dbReference>
<evidence type="ECO:0000256" key="6">
    <source>
        <dbReference type="SAM" id="MobiDB-lite"/>
    </source>
</evidence>
<geneLocation type="plasmid" evidence="8 9">
    <name>pAcX50c</name>
</geneLocation>
<dbReference type="InterPro" id="IPR005498">
    <property type="entry name" value="T4SS_VirB10/TraB/TrbI"/>
</dbReference>
<evidence type="ECO:0000256" key="2">
    <source>
        <dbReference type="ARBA" id="ARBA00010265"/>
    </source>
</evidence>
<dbReference type="AlphaFoldDB" id="A0A0C4WS84"/>
<dbReference type="GO" id="GO:0016020">
    <property type="term" value="C:membrane"/>
    <property type="evidence" value="ECO:0007669"/>
    <property type="project" value="UniProtKB-SubCell"/>
</dbReference>
<feature type="compositionally biased region" description="Basic and acidic residues" evidence="6">
    <location>
        <begin position="119"/>
        <end position="140"/>
    </location>
</feature>
<feature type="region of interest" description="Disordered" evidence="6">
    <location>
        <begin position="1"/>
        <end position="20"/>
    </location>
</feature>
<keyword evidence="5 7" id="KW-0472">Membrane</keyword>
<feature type="region of interest" description="Disordered" evidence="6">
    <location>
        <begin position="83"/>
        <end position="140"/>
    </location>
</feature>
<feature type="compositionally biased region" description="Low complexity" evidence="6">
    <location>
        <begin position="224"/>
        <end position="233"/>
    </location>
</feature>
<dbReference type="EMBL" id="CP010418">
    <property type="protein sequence ID" value="AJE23529.1"/>
    <property type="molecule type" value="Genomic_DNA"/>
</dbReference>
<evidence type="ECO:0000256" key="5">
    <source>
        <dbReference type="ARBA" id="ARBA00023136"/>
    </source>
</evidence>
<dbReference type="HOGENOM" id="CLU_042657_2_1_6"/>
<reference evidence="8 9" key="1">
    <citation type="journal article" date="2015" name="PLoS ONE">
        <title>Azotobacter Genomes: The Genome of Azotobacter chroococcum NCIMB 8003 (ATCC 4412).</title>
        <authorList>
            <person name="Robson R.L."/>
            <person name="Jones R."/>
            <person name="Robson R.M."/>
            <person name="Schwartz A."/>
            <person name="Richardson T.H."/>
        </authorList>
    </citation>
    <scope>NUCLEOTIDE SEQUENCE [LARGE SCALE GENOMIC DNA]</scope>
    <source>
        <strain evidence="8 9">NCIMB 8003</strain>
        <plasmid evidence="9">Plasmid pAcX50c</plasmid>
    </source>
</reference>
<keyword evidence="8" id="KW-0614">Plasmid</keyword>
<comment type="similarity">
    <text evidence="2">Belongs to the TrbI/VirB10 family.</text>
</comment>
<evidence type="ECO:0000313" key="8">
    <source>
        <dbReference type="EMBL" id="AJE23529.1"/>
    </source>
</evidence>
<dbReference type="KEGG" id="acx:Achr_c480"/>
<accession>A0A0C4WS84</accession>
<feature type="region of interest" description="Disordered" evidence="6">
    <location>
        <begin position="219"/>
        <end position="271"/>
    </location>
</feature>
<feature type="compositionally biased region" description="Basic and acidic residues" evidence="6">
    <location>
        <begin position="260"/>
        <end position="271"/>
    </location>
</feature>
<evidence type="ECO:0000313" key="9">
    <source>
        <dbReference type="Proteomes" id="UP000068210"/>
    </source>
</evidence>
<dbReference type="Proteomes" id="UP000068210">
    <property type="component" value="Plasmid pAcX50c"/>
</dbReference>
<keyword evidence="9" id="KW-1185">Reference proteome</keyword>
<keyword evidence="3 7" id="KW-0812">Transmembrane</keyword>
<name>A0A0C4WS84_9GAMM</name>
<organism evidence="8 9">
    <name type="scientific">Azotobacter chroococcum NCIMB 8003</name>
    <dbReference type="NCBI Taxonomy" id="1328314"/>
    <lineage>
        <taxon>Bacteria</taxon>
        <taxon>Pseudomonadati</taxon>
        <taxon>Pseudomonadota</taxon>
        <taxon>Gammaproteobacteria</taxon>
        <taxon>Pseudomonadales</taxon>
        <taxon>Pseudomonadaceae</taxon>
        <taxon>Azotobacter</taxon>
    </lineage>
</organism>
<dbReference type="CDD" id="cd16429">
    <property type="entry name" value="VirB10"/>
    <property type="match status" value="1"/>
</dbReference>
<feature type="transmembrane region" description="Helical" evidence="7">
    <location>
        <begin position="30"/>
        <end position="51"/>
    </location>
</feature>
<gene>
    <name evidence="8" type="primary">trbI</name>
    <name evidence="8" type="ORF">Achr_c480</name>
</gene>
<comment type="subcellular location">
    <subcellularLocation>
        <location evidence="1">Membrane</location>
        <topology evidence="1">Single-pass membrane protein</topology>
    </subcellularLocation>
</comment>
<feature type="compositionally biased region" description="Polar residues" evidence="6">
    <location>
        <begin position="240"/>
        <end position="259"/>
    </location>
</feature>
<keyword evidence="4 7" id="KW-1133">Transmembrane helix</keyword>
<protein>
    <submittedName>
        <fullName evidence="8">TrbI mating pair formation protein</fullName>
    </submittedName>
</protein>
<evidence type="ECO:0000256" key="4">
    <source>
        <dbReference type="ARBA" id="ARBA00022989"/>
    </source>
</evidence>
<dbReference type="RefSeq" id="WP_040107095.1">
    <property type="nucleotide sequence ID" value="NZ_CP010418.1"/>
</dbReference>
<dbReference type="Pfam" id="PF03743">
    <property type="entry name" value="TrbI"/>
    <property type="match status" value="1"/>
</dbReference>
<dbReference type="InterPro" id="IPR042217">
    <property type="entry name" value="T4SS_VirB10/TrbI"/>
</dbReference>
<evidence type="ECO:0000256" key="3">
    <source>
        <dbReference type="ARBA" id="ARBA00022692"/>
    </source>
</evidence>
<sequence length="471" mass="50446">MSTATDDQMSPDASPGELSKKTGVRRVNNWPMYILGGAGLTFLIVMMLVAADRAAQQKQPAPAPAEKGGNTSMFAQEIAGNHTSGIIPPEATKPPEVPELTVPDASQAAPTPGALAVVRPDDLDKPPVPPSRERTREDDELERIRMAKMQQFQEAVKAKTTVQVVAPRSSGSSNSDATLPANQEEALARIAAARQRLQTEAQSDPTAAYQARLEQLRGAGIGGTSDSMGGTSDSSDDSPFLTQVSNSSRNSYDQFSNRQGGDRWELQSRTEAPRSPFELRAGFVVPATLISGINSDLPGQIMAQIAQDVYDTPTGRHLLIPQGSRLVGEYSSNVAYGQSRVLVAWQRIVFPDGKAMDIGSMSGADSAGYSGFKDRVKNHYLRLFGSALFMSAVTAGISLSQDNNSSGFENETTASSAMSEALGQQLGQATAQLISKNANIAPTLDIRPGFRFNVMVTKDMTFSKPYKSFDY</sequence>
<proteinExistence type="inferred from homology"/>